<dbReference type="HOGENOM" id="CLU_464180_0_0_1"/>
<comment type="caution">
    <text evidence="4">The sequence shown here is derived from an EMBL/GenBank/DDBJ whole genome shotgun (WGS) entry which is preliminary data.</text>
</comment>
<feature type="transmembrane region" description="Helical" evidence="2">
    <location>
        <begin position="12"/>
        <end position="36"/>
    </location>
</feature>
<evidence type="ECO:0000256" key="1">
    <source>
        <dbReference type="ARBA" id="ARBA00022729"/>
    </source>
</evidence>
<dbReference type="Gene3D" id="3.60.21.10">
    <property type="match status" value="1"/>
</dbReference>
<accession>Q86IH2</accession>
<dbReference type="STRING" id="44689.Q86IH2"/>
<dbReference type="SUPFAM" id="SSF49363">
    <property type="entry name" value="Purple acid phosphatase, N-terminal domain"/>
    <property type="match status" value="1"/>
</dbReference>
<dbReference type="PaxDb" id="44689-DDB0217061"/>
<dbReference type="SUPFAM" id="SSF56300">
    <property type="entry name" value="Metallo-dependent phosphatases"/>
    <property type="match status" value="1"/>
</dbReference>
<dbReference type="Proteomes" id="UP000002195">
    <property type="component" value="Unassembled WGS sequence"/>
</dbReference>
<dbReference type="GO" id="GO:0003993">
    <property type="term" value="F:acid phosphatase activity"/>
    <property type="evidence" value="ECO:0000318"/>
    <property type="project" value="GO_Central"/>
</dbReference>
<dbReference type="KEGG" id="ddi:DDB_G0272965"/>
<feature type="transmembrane region" description="Helical" evidence="2">
    <location>
        <begin position="83"/>
        <end position="101"/>
    </location>
</feature>
<dbReference type="EMBL" id="AAFI02000008">
    <property type="protein sequence ID" value="EAL71120.1"/>
    <property type="molecule type" value="Genomic_DNA"/>
</dbReference>
<dbReference type="GeneID" id="8618568"/>
<reference evidence="4 5" key="1">
    <citation type="journal article" date="2005" name="Nature">
        <title>The genome of the social amoeba Dictyostelium discoideum.</title>
        <authorList>
            <consortium name="The Dictyostelium discoideum Sequencing Consortium"/>
            <person name="Eichinger L."/>
            <person name="Pachebat J.A."/>
            <person name="Glockner G."/>
            <person name="Rajandream M.A."/>
            <person name="Sucgang R."/>
            <person name="Berriman M."/>
            <person name="Song J."/>
            <person name="Olsen R."/>
            <person name="Szafranski K."/>
            <person name="Xu Q."/>
            <person name="Tunggal B."/>
            <person name="Kummerfeld S."/>
            <person name="Madera M."/>
            <person name="Konfortov B.A."/>
            <person name="Rivero F."/>
            <person name="Bankier A.T."/>
            <person name="Lehmann R."/>
            <person name="Hamlin N."/>
            <person name="Davies R."/>
            <person name="Gaudet P."/>
            <person name="Fey P."/>
            <person name="Pilcher K."/>
            <person name="Chen G."/>
            <person name="Saunders D."/>
            <person name="Sodergren E."/>
            <person name="Davis P."/>
            <person name="Kerhornou A."/>
            <person name="Nie X."/>
            <person name="Hall N."/>
            <person name="Anjard C."/>
            <person name="Hemphill L."/>
            <person name="Bason N."/>
            <person name="Farbrother P."/>
            <person name="Desany B."/>
            <person name="Just E."/>
            <person name="Morio T."/>
            <person name="Rost R."/>
            <person name="Churcher C."/>
            <person name="Cooper J."/>
            <person name="Haydock S."/>
            <person name="van Driessche N."/>
            <person name="Cronin A."/>
            <person name="Goodhead I."/>
            <person name="Muzny D."/>
            <person name="Mourier T."/>
            <person name="Pain A."/>
            <person name="Lu M."/>
            <person name="Harper D."/>
            <person name="Lindsay R."/>
            <person name="Hauser H."/>
            <person name="James K."/>
            <person name="Quiles M."/>
            <person name="Madan Babu M."/>
            <person name="Saito T."/>
            <person name="Buchrieser C."/>
            <person name="Wardroper A."/>
            <person name="Felder M."/>
            <person name="Thangavelu M."/>
            <person name="Johnson D."/>
            <person name="Knights A."/>
            <person name="Loulseged H."/>
            <person name="Mungall K."/>
            <person name="Oliver K."/>
            <person name="Price C."/>
            <person name="Quail M.A."/>
            <person name="Urushihara H."/>
            <person name="Hernandez J."/>
            <person name="Rabbinowitsch E."/>
            <person name="Steffen D."/>
            <person name="Sanders M."/>
            <person name="Ma J."/>
            <person name="Kohara Y."/>
            <person name="Sharp S."/>
            <person name="Simmonds M."/>
            <person name="Spiegler S."/>
            <person name="Tivey A."/>
            <person name="Sugano S."/>
            <person name="White B."/>
            <person name="Walker D."/>
            <person name="Woodward J."/>
            <person name="Winckler T."/>
            <person name="Tanaka Y."/>
            <person name="Shaulsky G."/>
            <person name="Schleicher M."/>
            <person name="Weinstock G."/>
            <person name="Rosenthal A."/>
            <person name="Cox E.C."/>
            <person name="Chisholm R.L."/>
            <person name="Gibbs R."/>
            <person name="Loomis W.F."/>
            <person name="Platzer M."/>
            <person name="Kay R.R."/>
            <person name="Williams J."/>
            <person name="Dear P.H."/>
            <person name="Noegel A.A."/>
            <person name="Barrell B."/>
            <person name="Kuspa A."/>
        </authorList>
    </citation>
    <scope>NUCLEOTIDE SEQUENCE [LARGE SCALE GENOMIC DNA]</scope>
    <source>
        <strain evidence="4 5">AX4</strain>
    </source>
</reference>
<feature type="transmembrane region" description="Helical" evidence="2">
    <location>
        <begin position="57"/>
        <end position="77"/>
    </location>
</feature>
<dbReference type="SMR" id="Q86IH2"/>
<keyword evidence="5" id="KW-1185">Reference proteome</keyword>
<evidence type="ECO:0000259" key="3">
    <source>
        <dbReference type="Pfam" id="PF16656"/>
    </source>
</evidence>
<dbReference type="InterPro" id="IPR029052">
    <property type="entry name" value="Metallo-depent_PP-like"/>
</dbReference>
<dbReference type="InterPro" id="IPR015914">
    <property type="entry name" value="PAPs_N"/>
</dbReference>
<dbReference type="PANTHER" id="PTHR22953">
    <property type="entry name" value="ACID PHOSPHATASE RELATED"/>
    <property type="match status" value="1"/>
</dbReference>
<feature type="domain" description="Purple acid phosphatase N-terminal" evidence="3">
    <location>
        <begin position="186"/>
        <end position="299"/>
    </location>
</feature>
<evidence type="ECO:0000256" key="2">
    <source>
        <dbReference type="SAM" id="Phobius"/>
    </source>
</evidence>
<dbReference type="InterPro" id="IPR008963">
    <property type="entry name" value="Purple_acid_Pase-like_N"/>
</dbReference>
<protein>
    <recommendedName>
        <fullName evidence="3">Purple acid phosphatase N-terminal domain-containing protein</fullName>
    </recommendedName>
</protein>
<sequence>MSATFNDISFRHLFFLASLGICLAIIVAVMIGFFLYGFIKYVKRGLSKKDGARYGGYLAWEVFWVGTPLFVLMASAFNQIHWALAWVLMVIILQSGFMNIMKRSPDYKNDLKFKGKIDNYFRSLINGLSKFGKRNSILVFIAFVIGSFISSFMMYDLCIGIHPFRVSSRYSRKSLGESCPSGEICNFILTVPENLSNSIIVGWHSNDEPIGSFAYYDTTSHSDYFKDGLVMKIENFKNLYGFSVNGTYFEMDNIRQEEQRYVSWADITGLTPSTVYYIVVGIEKSDGELIFYPERKFRTAPSDGTPYNFITGGDMGMTGTGESLSINAAMVEPLFVMLGGDVAYDSGFDSCYRCWDEWFNRWDTTFITPLGFSLPIITTIGNHEAGGWKSSRGSVQFYTSYLPFQLGLQNIAPNDRPLQHSHTIGNETIIIVMDSWVVDQIPDQVSWMEQVLSDNNNKTFKFALYHIALYPCTKISMDVEISSLAKEFWGPVFDKYNLTVGYENHYHLYKRSKQLVNGLEHPNGTLYIGDGSWGVETTMKLRDYDYLEVYGRIQHVIHSMVNSHNSTVNIETINIDNEIFDSWERKLK</sequence>
<dbReference type="RefSeq" id="XP_644889.1">
    <property type="nucleotide sequence ID" value="XM_639797.1"/>
</dbReference>
<dbReference type="Pfam" id="PF16656">
    <property type="entry name" value="Pur_ac_phosph_N"/>
    <property type="match status" value="1"/>
</dbReference>
<dbReference type="GO" id="GO:0046872">
    <property type="term" value="F:metal ion binding"/>
    <property type="evidence" value="ECO:0007669"/>
    <property type="project" value="InterPro"/>
</dbReference>
<dbReference type="InterPro" id="IPR039331">
    <property type="entry name" value="PAPs-like"/>
</dbReference>
<dbReference type="PhylomeDB" id="Q86IH2"/>
<keyword evidence="2" id="KW-0812">Transmembrane</keyword>
<evidence type="ECO:0000313" key="4">
    <source>
        <dbReference type="EMBL" id="EAL71120.1"/>
    </source>
</evidence>
<proteinExistence type="predicted"/>
<gene>
    <name evidence="4" type="ORF">DDB_G0272965</name>
</gene>
<keyword evidence="2" id="KW-0472">Membrane</keyword>
<dbReference type="eggNOG" id="KOG1378">
    <property type="taxonomic scope" value="Eukaryota"/>
</dbReference>
<keyword evidence="1" id="KW-0732">Signal</keyword>
<dbReference type="InParanoid" id="Q86IH2"/>
<feature type="transmembrane region" description="Helical" evidence="2">
    <location>
        <begin position="137"/>
        <end position="155"/>
    </location>
</feature>
<dbReference type="AlphaFoldDB" id="Q86IH2"/>
<name>Q86IH2_DICDI</name>
<dbReference type="VEuPathDB" id="AmoebaDB:DDB_G0272965"/>
<organism evidence="4 5">
    <name type="scientific">Dictyostelium discoideum</name>
    <name type="common">Social amoeba</name>
    <dbReference type="NCBI Taxonomy" id="44689"/>
    <lineage>
        <taxon>Eukaryota</taxon>
        <taxon>Amoebozoa</taxon>
        <taxon>Evosea</taxon>
        <taxon>Eumycetozoa</taxon>
        <taxon>Dictyostelia</taxon>
        <taxon>Dictyosteliales</taxon>
        <taxon>Dictyosteliaceae</taxon>
        <taxon>Dictyostelium</taxon>
    </lineage>
</organism>
<dbReference type="OMA" id="ENHYHLY"/>
<dbReference type="dictyBase" id="DDB_G0272965"/>
<dbReference type="PANTHER" id="PTHR22953:SF119">
    <property type="entry name" value="PURPLE ACID PHOSPHATASE N-TERMINAL DOMAIN-CONTAINING PROTEIN"/>
    <property type="match status" value="1"/>
</dbReference>
<accession>Q559C7</accession>
<evidence type="ECO:0000313" key="5">
    <source>
        <dbReference type="Proteomes" id="UP000002195"/>
    </source>
</evidence>
<keyword evidence="2" id="KW-1133">Transmembrane helix</keyword>